<dbReference type="InterPro" id="IPR036754">
    <property type="entry name" value="YbaK/aa-tRNA-synt-asso_dom_sf"/>
</dbReference>
<dbReference type="Gene3D" id="3.90.960.10">
    <property type="entry name" value="YbaK/aminoacyl-tRNA synthetase-associated domain"/>
    <property type="match status" value="1"/>
</dbReference>
<dbReference type="Proteomes" id="UP001056291">
    <property type="component" value="Chromosome"/>
</dbReference>
<accession>A0ABY4W740</accession>
<dbReference type="PANTHER" id="PTHR31423:SF3">
    <property type="entry name" value="PROLYL-TRNA SYNTHETASE ASSOCIATED DOMAIN-CONTAINING PROTEIN 1-RELATED"/>
    <property type="match status" value="1"/>
</dbReference>
<keyword evidence="4" id="KW-1185">Reference proteome</keyword>
<proteinExistence type="inferred from homology"/>
<dbReference type="InterPro" id="IPR007214">
    <property type="entry name" value="YbaK/aa-tRNA-synth-assoc-dom"/>
</dbReference>
<evidence type="ECO:0000313" key="4">
    <source>
        <dbReference type="Proteomes" id="UP001056291"/>
    </source>
</evidence>
<evidence type="ECO:0000313" key="3">
    <source>
        <dbReference type="EMBL" id="USG61570.1"/>
    </source>
</evidence>
<sequence>MAATSEELFAKLDQMGITYETHQHDPVFTVEEAQAVHRDLAGGHSKNLFLKDKNGDLYLLVCLEDTVVNLKSFRKLVGAKNLSFGKPELLKETLGIDPGSVTPFSLINDAAQTVTVVLEARMMEMDMLNFHPLINSMTTQISSQDLRRFISDCGHAPIIVNLDNPD</sequence>
<evidence type="ECO:0000259" key="2">
    <source>
        <dbReference type="Pfam" id="PF04073"/>
    </source>
</evidence>
<dbReference type="SUPFAM" id="SSF55826">
    <property type="entry name" value="YbaK/ProRS associated domain"/>
    <property type="match status" value="1"/>
</dbReference>
<reference evidence="3" key="1">
    <citation type="submission" date="2022-06" db="EMBL/GenBank/DDBJ databases">
        <title>Sneathiella actinostolidae sp. nov., isolated from a sea anemonein the Western Pacific Ocean.</title>
        <authorList>
            <person name="Wei M.J."/>
        </authorList>
    </citation>
    <scope>NUCLEOTIDE SEQUENCE</scope>
    <source>
        <strain evidence="3">PHK-P5</strain>
    </source>
</reference>
<gene>
    <name evidence="3" type="ORF">NBZ79_01085</name>
</gene>
<dbReference type="PANTHER" id="PTHR31423">
    <property type="entry name" value="YBAK DOMAIN-CONTAINING PROTEIN"/>
    <property type="match status" value="1"/>
</dbReference>
<dbReference type="EMBL" id="CP098747">
    <property type="protein sequence ID" value="USG61570.1"/>
    <property type="molecule type" value="Genomic_DNA"/>
</dbReference>
<dbReference type="CDD" id="cd04335">
    <property type="entry name" value="PrdX_deacylase"/>
    <property type="match status" value="1"/>
</dbReference>
<name>A0ABY4W740_9PROT</name>
<comment type="similarity">
    <text evidence="1">Belongs to the PRORSD1 family.</text>
</comment>
<evidence type="ECO:0000256" key="1">
    <source>
        <dbReference type="ARBA" id="ARBA00010201"/>
    </source>
</evidence>
<dbReference type="RefSeq" id="WP_251934674.1">
    <property type="nucleotide sequence ID" value="NZ_CP098747.1"/>
</dbReference>
<organism evidence="3 4">
    <name type="scientific">Sneathiella marina</name>
    <dbReference type="NCBI Taxonomy" id="2950108"/>
    <lineage>
        <taxon>Bacteria</taxon>
        <taxon>Pseudomonadati</taxon>
        <taxon>Pseudomonadota</taxon>
        <taxon>Alphaproteobacteria</taxon>
        <taxon>Sneathiellales</taxon>
        <taxon>Sneathiellaceae</taxon>
        <taxon>Sneathiella</taxon>
    </lineage>
</organism>
<dbReference type="Pfam" id="PF04073">
    <property type="entry name" value="tRNA_edit"/>
    <property type="match status" value="1"/>
</dbReference>
<protein>
    <submittedName>
        <fullName evidence="3">Prolyl-tRNA synthetase associated domain-containing protein</fullName>
    </submittedName>
</protein>
<feature type="domain" description="YbaK/aminoacyl-tRNA synthetase-associated" evidence="2">
    <location>
        <begin position="24"/>
        <end position="149"/>
    </location>
</feature>
<dbReference type="InterPro" id="IPR040285">
    <property type="entry name" value="ProX/PRXD1"/>
</dbReference>